<dbReference type="OrthoDB" id="444255at2759"/>
<dbReference type="VEuPathDB" id="FungiDB:G647_04260"/>
<evidence type="ECO:0000256" key="1">
    <source>
        <dbReference type="ARBA" id="ARBA00004167"/>
    </source>
</evidence>
<dbReference type="Proteomes" id="UP000094526">
    <property type="component" value="Unassembled WGS sequence"/>
</dbReference>
<keyword evidence="8" id="KW-1185">Reference proteome</keyword>
<feature type="transmembrane region" description="Helical" evidence="5">
    <location>
        <begin position="20"/>
        <end position="36"/>
    </location>
</feature>
<dbReference type="PANTHER" id="PTHR15407:SF32">
    <property type="entry name" value="PROTEIN (MNN4), PUTATIVE (AFU_ORTHOLOGUE AFUA_1G03790)-RELATED"/>
    <property type="match status" value="1"/>
</dbReference>
<proteinExistence type="predicted"/>
<evidence type="ECO:0000256" key="2">
    <source>
        <dbReference type="ARBA" id="ARBA00022692"/>
    </source>
</evidence>
<evidence type="ECO:0000256" key="4">
    <source>
        <dbReference type="ARBA" id="ARBA00023136"/>
    </source>
</evidence>
<dbReference type="InterPro" id="IPR007074">
    <property type="entry name" value="LicD/FKTN/FKRP_NTP_transf"/>
</dbReference>
<dbReference type="InterPro" id="IPR009644">
    <property type="entry name" value="FKTN/MNN4/W02B3.4-1"/>
</dbReference>
<dbReference type="Pfam" id="PF04991">
    <property type="entry name" value="LicD"/>
    <property type="match status" value="1"/>
</dbReference>
<dbReference type="VEuPathDB" id="FungiDB:CLCR_10499"/>
<keyword evidence="4 5" id="KW-0472">Membrane</keyword>
<evidence type="ECO:0000256" key="3">
    <source>
        <dbReference type="ARBA" id="ARBA00022989"/>
    </source>
</evidence>
<dbReference type="GO" id="GO:0009100">
    <property type="term" value="P:glycoprotein metabolic process"/>
    <property type="evidence" value="ECO:0007669"/>
    <property type="project" value="UniProtKB-ARBA"/>
</dbReference>
<keyword evidence="2 5" id="KW-0812">Transmembrane</keyword>
<dbReference type="eggNOG" id="ENOG502QREF">
    <property type="taxonomic scope" value="Eukaryota"/>
</dbReference>
<evidence type="ECO:0000259" key="6">
    <source>
        <dbReference type="Pfam" id="PF04991"/>
    </source>
</evidence>
<feature type="domain" description="LicD/FKTN/FKRP nucleotidyltransferase" evidence="6">
    <location>
        <begin position="110"/>
        <end position="208"/>
    </location>
</feature>
<comment type="caution">
    <text evidence="7">The sequence shown here is derived from an EMBL/GenBank/DDBJ whole genome shotgun (WGS) entry which is preliminary data.</text>
</comment>
<sequence>MGEQSPVTMPVLTPSRGRKSILCSLGVMTFLVYILYSRHSSSQQALPPMSGTYQYFTEINFEYHTHSFGAISHCDPRFAPSRPPSIEETKKTLLALVKSFAATMNDLRAETWIAHGTLLGWYWNQKVLPWDNDIDVQMTVETLSRLAARNMSEYHYPAGGAGDDAPRVYLLDINPHYSTVSTRDVANKIDGRWIDTTNGKYIDITAVHVSVGKTEHAPFDQGVFFSKDGHRYLSEELFPLEDESFEGVAVKVPRKSSKILSDEYGKKSLTNSHFHWGLMLNRHRFNKTSKIWEPE</sequence>
<dbReference type="PANTHER" id="PTHR15407">
    <property type="entry name" value="FUKUTIN-RELATED"/>
    <property type="match status" value="1"/>
</dbReference>
<protein>
    <submittedName>
        <fullName evidence="7">Putative mannosylphosphorylation protein (Mnn4)</fullName>
    </submittedName>
</protein>
<keyword evidence="3 5" id="KW-1133">Transmembrane helix</keyword>
<dbReference type="EMBL" id="LGRB01000008">
    <property type="protein sequence ID" value="OCT52919.1"/>
    <property type="molecule type" value="Genomic_DNA"/>
</dbReference>
<evidence type="ECO:0000256" key="5">
    <source>
        <dbReference type="SAM" id="Phobius"/>
    </source>
</evidence>
<evidence type="ECO:0000313" key="8">
    <source>
        <dbReference type="Proteomes" id="UP000094526"/>
    </source>
</evidence>
<reference evidence="8" key="1">
    <citation type="submission" date="2015-07" db="EMBL/GenBank/DDBJ databases">
        <authorList>
            <person name="Teixeira M.M."/>
            <person name="Souza R.C."/>
            <person name="Almeida L.G."/>
            <person name="Vicente V.A."/>
            <person name="de Hoog S."/>
            <person name="Bocca A.L."/>
            <person name="de Almeida S.R."/>
            <person name="Vasconcelos A.T."/>
            <person name="Felipe M.S."/>
        </authorList>
    </citation>
    <scope>NUCLEOTIDE SEQUENCE [LARGE SCALE GENOMIC DNA]</scope>
    <source>
        <strain evidence="8">KSF</strain>
    </source>
</reference>
<gene>
    <name evidence="7" type="ORF">CLCR_10499</name>
</gene>
<dbReference type="STRING" id="86049.A0A1C1CWK5"/>
<comment type="subcellular location">
    <subcellularLocation>
        <location evidence="1">Membrane</location>
        <topology evidence="1">Single-pass membrane protein</topology>
    </subcellularLocation>
</comment>
<dbReference type="AlphaFoldDB" id="A0A1C1CWK5"/>
<accession>A0A1C1CWK5</accession>
<evidence type="ECO:0000313" key="7">
    <source>
        <dbReference type="EMBL" id="OCT52919.1"/>
    </source>
</evidence>
<name>A0A1C1CWK5_9EURO</name>
<dbReference type="GO" id="GO:0016020">
    <property type="term" value="C:membrane"/>
    <property type="evidence" value="ECO:0007669"/>
    <property type="project" value="UniProtKB-SubCell"/>
</dbReference>
<organism evidence="7 8">
    <name type="scientific">Cladophialophora carrionii</name>
    <dbReference type="NCBI Taxonomy" id="86049"/>
    <lineage>
        <taxon>Eukaryota</taxon>
        <taxon>Fungi</taxon>
        <taxon>Dikarya</taxon>
        <taxon>Ascomycota</taxon>
        <taxon>Pezizomycotina</taxon>
        <taxon>Eurotiomycetes</taxon>
        <taxon>Chaetothyriomycetidae</taxon>
        <taxon>Chaetothyriales</taxon>
        <taxon>Herpotrichiellaceae</taxon>
        <taxon>Cladophialophora</taxon>
    </lineage>
</organism>